<dbReference type="InterPro" id="IPR016035">
    <property type="entry name" value="Acyl_Trfase/lysoPLipase"/>
</dbReference>
<accession>A0A314L0J0</accession>
<keyword evidence="2 3" id="KW-0443">Lipid metabolism</keyword>
<feature type="active site" description="Proton acceptor" evidence="3">
    <location>
        <position position="235"/>
    </location>
</feature>
<comment type="similarity">
    <text evidence="1 4">Belongs to the patatin family.</text>
</comment>
<dbReference type="GO" id="GO:0047372">
    <property type="term" value="F:monoacylglycerol lipase activity"/>
    <property type="evidence" value="ECO:0007669"/>
    <property type="project" value="TreeGrafter"/>
</dbReference>
<comment type="function">
    <text evidence="4">Lipolytic acyl hydrolase (LAH).</text>
</comment>
<evidence type="ECO:0000259" key="5">
    <source>
        <dbReference type="PROSITE" id="PS51635"/>
    </source>
</evidence>
<dbReference type="InterPro" id="IPR002641">
    <property type="entry name" value="PNPLA_dom"/>
</dbReference>
<evidence type="ECO:0000256" key="3">
    <source>
        <dbReference type="PROSITE-ProRule" id="PRU01161"/>
    </source>
</evidence>
<protein>
    <recommendedName>
        <fullName evidence="4">Patatin</fullName>
        <ecNumber evidence="4">3.1.1.-</ecNumber>
    </recommendedName>
</protein>
<keyword evidence="7" id="KW-1185">Reference proteome</keyword>
<dbReference type="PANTHER" id="PTHR32176">
    <property type="entry name" value="XYLOSE ISOMERASE"/>
    <property type="match status" value="1"/>
</dbReference>
<dbReference type="AlphaFoldDB" id="A0A314L0J0"/>
<dbReference type="PANTHER" id="PTHR32176:SF116">
    <property type="entry name" value="PATATIN"/>
    <property type="match status" value="1"/>
</dbReference>
<feature type="active site" description="Nucleophile" evidence="3">
    <location>
        <position position="57"/>
    </location>
</feature>
<comment type="caution">
    <text evidence="6">The sequence shown here is derived from an EMBL/GenBank/DDBJ whole genome shotgun (WGS) entry which is preliminary data.</text>
</comment>
<keyword evidence="3 4" id="KW-0378">Hydrolase</keyword>
<feature type="short sequence motif" description="GXGXXG" evidence="3">
    <location>
        <begin position="17"/>
        <end position="22"/>
    </location>
</feature>
<dbReference type="Proteomes" id="UP000187609">
    <property type="component" value="Unassembled WGS sequence"/>
</dbReference>
<dbReference type="SUPFAM" id="SSF52151">
    <property type="entry name" value="FabD/lysophospholipase-like"/>
    <property type="match status" value="1"/>
</dbReference>
<name>A0A314L0J0_NICAT</name>
<feature type="short sequence motif" description="GXSXG" evidence="3">
    <location>
        <begin position="55"/>
        <end position="59"/>
    </location>
</feature>
<feature type="domain" description="PNPLA" evidence="5">
    <location>
        <begin position="13"/>
        <end position="248"/>
    </location>
</feature>
<dbReference type="EMBL" id="MJEQ01000607">
    <property type="protein sequence ID" value="OIT35120.1"/>
    <property type="molecule type" value="Genomic_DNA"/>
</dbReference>
<sequence>MARSSQGKVITILSIDGGGVRGIIPGTILAFLESQFQKLDGSDARIADYFDYIAGTSTGGLVTAMLTTPNEKNRPLFRADEITEFYLKESPHIFPQDKAKPRFSIPGWDTVVNWVKDLYNRYVGPVYHSAEKIVDWIQSMLFRPKYDGEYLRGKIKNMIGDRKLSQTLTNVVIPAFDVHEFQPVIFSSLQAKGDDTKDCLLADVCISTSAAPYYLPPYRFEVKSSKGTKIYNTVDGGVAANNPTLLAIREATQEMWRSSSSSNRAIDHDVTFVILSLGTGSAKGVLKFDVEDGKTWGLVNWFMGPGDSTPLIDVFESALSDMADIYTSMFLHGTPSNDTYLRIQIDGLKYEDTMTDNAKEENLSNLVHISNDLLKRPVSSVNFETGFYEPISDKRKPVGKADWTNEMALVELAKKLSDQRKLRLKQKA</sequence>
<proteinExistence type="inferred from homology"/>
<dbReference type="GO" id="GO:0004620">
    <property type="term" value="F:phospholipase activity"/>
    <property type="evidence" value="ECO:0007669"/>
    <property type="project" value="TreeGrafter"/>
</dbReference>
<feature type="short sequence motif" description="DGA/G" evidence="3">
    <location>
        <begin position="235"/>
        <end position="237"/>
    </location>
</feature>
<organism evidence="6 7">
    <name type="scientific">Nicotiana attenuata</name>
    <name type="common">Coyote tobacco</name>
    <dbReference type="NCBI Taxonomy" id="49451"/>
    <lineage>
        <taxon>Eukaryota</taxon>
        <taxon>Viridiplantae</taxon>
        <taxon>Streptophyta</taxon>
        <taxon>Embryophyta</taxon>
        <taxon>Tracheophyta</taxon>
        <taxon>Spermatophyta</taxon>
        <taxon>Magnoliopsida</taxon>
        <taxon>eudicotyledons</taxon>
        <taxon>Gunneridae</taxon>
        <taxon>Pentapetalae</taxon>
        <taxon>asterids</taxon>
        <taxon>lamiids</taxon>
        <taxon>Solanales</taxon>
        <taxon>Solanaceae</taxon>
        <taxon>Nicotianoideae</taxon>
        <taxon>Nicotianeae</taxon>
        <taxon>Nicotiana</taxon>
    </lineage>
</organism>
<dbReference type="EC" id="3.1.1.-" evidence="4"/>
<keyword evidence="3 4" id="KW-0442">Lipid degradation</keyword>
<dbReference type="PROSITE" id="PS51635">
    <property type="entry name" value="PNPLA"/>
    <property type="match status" value="1"/>
</dbReference>
<dbReference type="GO" id="GO:0016042">
    <property type="term" value="P:lipid catabolic process"/>
    <property type="evidence" value="ECO:0007669"/>
    <property type="project" value="UniProtKB-UniRule"/>
</dbReference>
<evidence type="ECO:0000256" key="2">
    <source>
        <dbReference type="ARBA" id="ARBA00023098"/>
    </source>
</evidence>
<dbReference type="SMR" id="A0A314L0J0"/>
<gene>
    <name evidence="6" type="primary">PLP2_6</name>
    <name evidence="6" type="ORF">A4A49_23407</name>
</gene>
<comment type="domain">
    <text evidence="4">The nitrogen atoms of the two glycine residues in the GGXR motif define the oxyanion hole, and stabilize the oxyanion that forms during the nucleophilic attack by the catalytic serine during substrate cleavage.</text>
</comment>
<evidence type="ECO:0000256" key="1">
    <source>
        <dbReference type="ARBA" id="ARBA00010240"/>
    </source>
</evidence>
<evidence type="ECO:0000313" key="6">
    <source>
        <dbReference type="EMBL" id="OIT35120.1"/>
    </source>
</evidence>
<evidence type="ECO:0000313" key="7">
    <source>
        <dbReference type="Proteomes" id="UP000187609"/>
    </source>
</evidence>
<evidence type="ECO:0000256" key="4">
    <source>
        <dbReference type="RuleBase" id="RU361262"/>
    </source>
</evidence>
<dbReference type="Gramene" id="OIT35120">
    <property type="protein sequence ID" value="OIT35120"/>
    <property type="gene ID" value="A4A49_23407"/>
</dbReference>
<reference evidence="6" key="1">
    <citation type="submission" date="2016-11" db="EMBL/GenBank/DDBJ databases">
        <title>The genome of Nicotiana attenuata.</title>
        <authorList>
            <person name="Xu S."/>
            <person name="Brockmoeller T."/>
            <person name="Gaquerel E."/>
            <person name="Navarro A."/>
            <person name="Kuhl H."/>
            <person name="Gase K."/>
            <person name="Ling Z."/>
            <person name="Zhou W."/>
            <person name="Kreitzer C."/>
            <person name="Stanke M."/>
            <person name="Tang H."/>
            <person name="Lyons E."/>
            <person name="Pandey P."/>
            <person name="Pandey S.P."/>
            <person name="Timmermann B."/>
            <person name="Baldwin I.T."/>
        </authorList>
    </citation>
    <scope>NUCLEOTIDE SEQUENCE [LARGE SCALE GENOMIC DNA]</scope>
    <source>
        <strain evidence="6">UT</strain>
    </source>
</reference>
<dbReference type="Pfam" id="PF01734">
    <property type="entry name" value="Patatin"/>
    <property type="match status" value="1"/>
</dbReference>
<dbReference type="Gene3D" id="3.40.1090.10">
    <property type="entry name" value="Cytosolic phospholipase A2 catalytic domain"/>
    <property type="match status" value="1"/>
</dbReference>